<name>A0ABD0PEJ3_CIRMR</name>
<reference evidence="2 3" key="1">
    <citation type="submission" date="2024-05" db="EMBL/GenBank/DDBJ databases">
        <title>Genome sequencing and assembly of Indian major carp, Cirrhinus mrigala (Hamilton, 1822).</title>
        <authorList>
            <person name="Mohindra V."/>
            <person name="Chowdhury L.M."/>
            <person name="Lal K."/>
            <person name="Jena J.K."/>
        </authorList>
    </citation>
    <scope>NUCLEOTIDE SEQUENCE [LARGE SCALE GENOMIC DNA]</scope>
    <source>
        <strain evidence="2">CM1030</strain>
        <tissue evidence="2">Blood</tissue>
    </source>
</reference>
<evidence type="ECO:0000313" key="2">
    <source>
        <dbReference type="EMBL" id="KAL0172472.1"/>
    </source>
</evidence>
<evidence type="ECO:0000313" key="3">
    <source>
        <dbReference type="Proteomes" id="UP001529510"/>
    </source>
</evidence>
<organism evidence="2 3">
    <name type="scientific">Cirrhinus mrigala</name>
    <name type="common">Mrigala</name>
    <dbReference type="NCBI Taxonomy" id="683832"/>
    <lineage>
        <taxon>Eukaryota</taxon>
        <taxon>Metazoa</taxon>
        <taxon>Chordata</taxon>
        <taxon>Craniata</taxon>
        <taxon>Vertebrata</taxon>
        <taxon>Euteleostomi</taxon>
        <taxon>Actinopterygii</taxon>
        <taxon>Neopterygii</taxon>
        <taxon>Teleostei</taxon>
        <taxon>Ostariophysi</taxon>
        <taxon>Cypriniformes</taxon>
        <taxon>Cyprinidae</taxon>
        <taxon>Labeoninae</taxon>
        <taxon>Labeonini</taxon>
        <taxon>Cirrhinus</taxon>
    </lineage>
</organism>
<sequence length="123" mass="13967">LKLFTDPEPPTDINTLTEGDITPYKNIDMETYITMRNLKNRSYVSKNSYKDADSLFDLNSDNIKDSKPPINPFFDHNSNEDKTQGNQQLVSFPAYYLYHPKNCPLHKGAPPRLSPVGAISPPH</sequence>
<dbReference type="Proteomes" id="UP001529510">
    <property type="component" value="Unassembled WGS sequence"/>
</dbReference>
<protein>
    <submittedName>
        <fullName evidence="2">Uncharacterized protein</fullName>
    </submittedName>
</protein>
<comment type="caution">
    <text evidence="2">The sequence shown here is derived from an EMBL/GenBank/DDBJ whole genome shotgun (WGS) entry which is preliminary data.</text>
</comment>
<feature type="region of interest" description="Disordered" evidence="1">
    <location>
        <begin position="60"/>
        <end position="84"/>
    </location>
</feature>
<feature type="non-terminal residue" evidence="2">
    <location>
        <position position="123"/>
    </location>
</feature>
<proteinExistence type="predicted"/>
<evidence type="ECO:0000256" key="1">
    <source>
        <dbReference type="SAM" id="MobiDB-lite"/>
    </source>
</evidence>
<keyword evidence="3" id="KW-1185">Reference proteome</keyword>
<dbReference type="EMBL" id="JAMKFB020000016">
    <property type="protein sequence ID" value="KAL0172472.1"/>
    <property type="molecule type" value="Genomic_DNA"/>
</dbReference>
<gene>
    <name evidence="2" type="ORF">M9458_032783</name>
</gene>
<dbReference type="AlphaFoldDB" id="A0ABD0PEJ3"/>
<feature type="non-terminal residue" evidence="2">
    <location>
        <position position="1"/>
    </location>
</feature>
<accession>A0ABD0PEJ3</accession>